<reference evidence="5" key="1">
    <citation type="submission" date="2022-08" db="EMBL/GenBank/DDBJ databases">
        <authorList>
            <person name="Gutierrez-Valencia J."/>
        </authorList>
    </citation>
    <scope>NUCLEOTIDE SEQUENCE</scope>
</reference>
<keyword evidence="1" id="KW-0862">Zinc</keyword>
<dbReference type="Proteomes" id="UP001154282">
    <property type="component" value="Unassembled WGS sequence"/>
</dbReference>
<keyword evidence="1" id="KW-0863">Zinc-finger</keyword>
<feature type="transmembrane region" description="Helical" evidence="3">
    <location>
        <begin position="105"/>
        <end position="132"/>
    </location>
</feature>
<feature type="transmembrane region" description="Helical" evidence="3">
    <location>
        <begin position="72"/>
        <end position="93"/>
    </location>
</feature>
<dbReference type="EMBL" id="CAMGYJ010000004">
    <property type="protein sequence ID" value="CAI0398698.1"/>
    <property type="molecule type" value="Genomic_DNA"/>
</dbReference>
<dbReference type="InterPro" id="IPR044793">
    <property type="entry name" value="SIS3"/>
</dbReference>
<dbReference type="PANTHER" id="PTHR47179:SF1">
    <property type="entry name" value="E3 UBIQUITIN-PROTEIN LIGASE SIS3"/>
    <property type="match status" value="1"/>
</dbReference>
<dbReference type="Gene3D" id="3.30.40.10">
    <property type="entry name" value="Zinc/RING finger domain, C3HC4 (zinc finger)"/>
    <property type="match status" value="1"/>
</dbReference>
<proteinExistence type="predicted"/>
<keyword evidence="3" id="KW-0812">Transmembrane</keyword>
<keyword evidence="3" id="KW-0472">Membrane</keyword>
<dbReference type="InterPro" id="IPR001841">
    <property type="entry name" value="Znf_RING"/>
</dbReference>
<evidence type="ECO:0000313" key="6">
    <source>
        <dbReference type="Proteomes" id="UP001154282"/>
    </source>
</evidence>
<dbReference type="SUPFAM" id="SSF57850">
    <property type="entry name" value="RING/U-box"/>
    <property type="match status" value="1"/>
</dbReference>
<dbReference type="GO" id="GO:0010182">
    <property type="term" value="P:sugar mediated signaling pathway"/>
    <property type="evidence" value="ECO:0007669"/>
    <property type="project" value="InterPro"/>
</dbReference>
<gene>
    <name evidence="5" type="ORF">LITE_LOCUS10000</name>
</gene>
<dbReference type="PANTHER" id="PTHR47179">
    <property type="entry name" value="E3 UBIQUITIN-PROTEIN LIGASE SIS3"/>
    <property type="match status" value="1"/>
</dbReference>
<feature type="domain" description="RING-type" evidence="4">
    <location>
        <begin position="256"/>
        <end position="297"/>
    </location>
</feature>
<evidence type="ECO:0000313" key="5">
    <source>
        <dbReference type="EMBL" id="CAI0398698.1"/>
    </source>
</evidence>
<keyword evidence="6" id="KW-1185">Reference proteome</keyword>
<dbReference type="PROSITE" id="PS50089">
    <property type="entry name" value="ZF_RING_2"/>
    <property type="match status" value="1"/>
</dbReference>
<keyword evidence="3" id="KW-1133">Transmembrane helix</keyword>
<keyword evidence="1" id="KW-0479">Metal-binding</keyword>
<dbReference type="GO" id="GO:0004842">
    <property type="term" value="F:ubiquitin-protein transferase activity"/>
    <property type="evidence" value="ECO:0007669"/>
    <property type="project" value="InterPro"/>
</dbReference>
<dbReference type="Pfam" id="PF13639">
    <property type="entry name" value="zf-RING_2"/>
    <property type="match status" value="1"/>
</dbReference>
<comment type="caution">
    <text evidence="5">The sequence shown here is derived from an EMBL/GenBank/DDBJ whole genome shotgun (WGS) entry which is preliminary data.</text>
</comment>
<feature type="transmembrane region" description="Helical" evidence="3">
    <location>
        <begin position="43"/>
        <end position="60"/>
    </location>
</feature>
<sequence>MAIRGVDFKCLSYIQNFGVFLQVRWLLLVDAGNERVSLNSESFFFVCFLRFFGGVAKLIPSLLQQVDYTTVFVFRLLMFIDNGLAAGMGLDFGRQQRRARFRGRVVVISILSMLLYPFLWAWTVIGTLWFTSARNCLPEEGQKWGFLIWLLFSYCGLVCIACMCLGKWLTRRQALIARAQNGVPVSEYRVLVDMIQVPDWAFEAAGQEMRGMGQDNNTAYHPGLYLTPTQREAVEALIQELPKFRLKAVPTDCSECPICLEDFHVGNEVRGLPCAHNFHVECIDEWLRLNVKCPRCRCSVFPNLDLSALSNIERASTPTTITSTTRYMRSQPASESYRLRLQGFLRPVRSGEVRAPAPPTDAATNSAESGNLAVAIEQPGTSEPEGHVPVSHRIQDHH</sequence>
<dbReference type="FunFam" id="3.30.40.10:FF:000281">
    <property type="entry name" value="E3 ubiquitin-protein ligase SIS3"/>
    <property type="match status" value="1"/>
</dbReference>
<dbReference type="SMART" id="SM00184">
    <property type="entry name" value="RING"/>
    <property type="match status" value="1"/>
</dbReference>
<feature type="transmembrane region" description="Helical" evidence="3">
    <location>
        <begin position="144"/>
        <end position="166"/>
    </location>
</feature>
<evidence type="ECO:0000256" key="3">
    <source>
        <dbReference type="SAM" id="Phobius"/>
    </source>
</evidence>
<dbReference type="InterPro" id="IPR013083">
    <property type="entry name" value="Znf_RING/FYVE/PHD"/>
</dbReference>
<evidence type="ECO:0000256" key="1">
    <source>
        <dbReference type="PROSITE-ProRule" id="PRU00175"/>
    </source>
</evidence>
<evidence type="ECO:0000256" key="2">
    <source>
        <dbReference type="SAM" id="MobiDB-lite"/>
    </source>
</evidence>
<dbReference type="GO" id="GO:0008270">
    <property type="term" value="F:zinc ion binding"/>
    <property type="evidence" value="ECO:0007669"/>
    <property type="project" value="UniProtKB-KW"/>
</dbReference>
<feature type="region of interest" description="Disordered" evidence="2">
    <location>
        <begin position="379"/>
        <end position="398"/>
    </location>
</feature>
<accession>A0AAV0INY6</accession>
<name>A0AAV0INY6_9ROSI</name>
<organism evidence="5 6">
    <name type="scientific">Linum tenue</name>
    <dbReference type="NCBI Taxonomy" id="586396"/>
    <lineage>
        <taxon>Eukaryota</taxon>
        <taxon>Viridiplantae</taxon>
        <taxon>Streptophyta</taxon>
        <taxon>Embryophyta</taxon>
        <taxon>Tracheophyta</taxon>
        <taxon>Spermatophyta</taxon>
        <taxon>Magnoliopsida</taxon>
        <taxon>eudicotyledons</taxon>
        <taxon>Gunneridae</taxon>
        <taxon>Pentapetalae</taxon>
        <taxon>rosids</taxon>
        <taxon>fabids</taxon>
        <taxon>Malpighiales</taxon>
        <taxon>Linaceae</taxon>
        <taxon>Linum</taxon>
    </lineage>
</organism>
<dbReference type="AlphaFoldDB" id="A0AAV0INY6"/>
<protein>
    <recommendedName>
        <fullName evidence="4">RING-type domain-containing protein</fullName>
    </recommendedName>
</protein>
<evidence type="ECO:0000259" key="4">
    <source>
        <dbReference type="PROSITE" id="PS50089"/>
    </source>
</evidence>